<keyword evidence="3" id="KW-0175">Coiled coil</keyword>
<feature type="compositionally biased region" description="Polar residues" evidence="6">
    <location>
        <begin position="639"/>
        <end position="654"/>
    </location>
</feature>
<comment type="subcellular location">
    <subcellularLocation>
        <location evidence="1">Membrane</location>
        <topology evidence="1">Peripheral membrane protein</topology>
    </subcellularLocation>
</comment>
<dbReference type="Proteomes" id="UP000242474">
    <property type="component" value="Unassembled WGS sequence"/>
</dbReference>
<evidence type="ECO:0000256" key="6">
    <source>
        <dbReference type="SAM" id="MobiDB-lite"/>
    </source>
</evidence>
<dbReference type="STRING" id="763665.A0A2G5BCJ0"/>
<dbReference type="PROSITE" id="PS50002">
    <property type="entry name" value="SH3"/>
    <property type="match status" value="3"/>
</dbReference>
<feature type="compositionally biased region" description="Basic and acidic residues" evidence="6">
    <location>
        <begin position="564"/>
        <end position="574"/>
    </location>
</feature>
<dbReference type="PANTHER" id="PTHR14167">
    <property type="entry name" value="SH3 DOMAIN-CONTAINING"/>
    <property type="match status" value="1"/>
</dbReference>
<keyword evidence="4" id="KW-0472">Membrane</keyword>
<keyword evidence="2 5" id="KW-0728">SH3 domain</keyword>
<evidence type="ECO:0000256" key="3">
    <source>
        <dbReference type="ARBA" id="ARBA00023054"/>
    </source>
</evidence>
<feature type="compositionally biased region" description="Low complexity" evidence="6">
    <location>
        <begin position="596"/>
        <end position="606"/>
    </location>
</feature>
<dbReference type="InterPro" id="IPR050384">
    <property type="entry name" value="Endophilin_SH3RF"/>
</dbReference>
<dbReference type="InterPro" id="IPR036028">
    <property type="entry name" value="SH3-like_dom_sf"/>
</dbReference>
<proteinExistence type="predicted"/>
<protein>
    <recommendedName>
        <fullName evidence="7">SH3 domain-containing protein</fullName>
    </recommendedName>
</protein>
<feature type="domain" description="SH3" evidence="7">
    <location>
        <begin position="71"/>
        <end position="129"/>
    </location>
</feature>
<feature type="compositionally biased region" description="Low complexity" evidence="6">
    <location>
        <begin position="899"/>
        <end position="913"/>
    </location>
</feature>
<dbReference type="Pfam" id="PF14604">
    <property type="entry name" value="SH3_9"/>
    <property type="match status" value="1"/>
</dbReference>
<dbReference type="InterPro" id="IPR001452">
    <property type="entry name" value="SH3_domain"/>
</dbReference>
<dbReference type="Pfam" id="PF00018">
    <property type="entry name" value="SH3_1"/>
    <property type="match status" value="1"/>
</dbReference>
<dbReference type="EMBL" id="KZ303498">
    <property type="protein sequence ID" value="PIA16726.1"/>
    <property type="molecule type" value="Genomic_DNA"/>
</dbReference>
<evidence type="ECO:0000313" key="8">
    <source>
        <dbReference type="EMBL" id="PIA16726.1"/>
    </source>
</evidence>
<feature type="compositionally biased region" description="Polar residues" evidence="6">
    <location>
        <begin position="529"/>
        <end position="542"/>
    </location>
</feature>
<feature type="compositionally biased region" description="Basic residues" evidence="6">
    <location>
        <begin position="222"/>
        <end position="238"/>
    </location>
</feature>
<feature type="compositionally biased region" description="Low complexity" evidence="6">
    <location>
        <begin position="353"/>
        <end position="368"/>
    </location>
</feature>
<name>A0A2G5BCJ0_COERN</name>
<evidence type="ECO:0000256" key="5">
    <source>
        <dbReference type="PROSITE-ProRule" id="PRU00192"/>
    </source>
</evidence>
<evidence type="ECO:0000256" key="2">
    <source>
        <dbReference type="ARBA" id="ARBA00022443"/>
    </source>
</evidence>
<feature type="compositionally biased region" description="Polar residues" evidence="6">
    <location>
        <begin position="683"/>
        <end position="698"/>
    </location>
</feature>
<feature type="compositionally biased region" description="Basic and acidic residues" evidence="6">
    <location>
        <begin position="617"/>
        <end position="636"/>
    </location>
</feature>
<evidence type="ECO:0000259" key="7">
    <source>
        <dbReference type="PROSITE" id="PS50002"/>
    </source>
</evidence>
<dbReference type="OrthoDB" id="10255964at2759"/>
<feature type="compositionally biased region" description="Pro residues" evidence="6">
    <location>
        <begin position="163"/>
        <end position="179"/>
    </location>
</feature>
<keyword evidence="9" id="KW-1185">Reference proteome</keyword>
<feature type="domain" description="SH3" evidence="7">
    <location>
        <begin position="8"/>
        <end position="69"/>
    </location>
</feature>
<dbReference type="Pfam" id="PF07653">
    <property type="entry name" value="SH3_2"/>
    <property type="match status" value="1"/>
</dbReference>
<dbReference type="SUPFAM" id="SSF50044">
    <property type="entry name" value="SH3-domain"/>
    <property type="match status" value="3"/>
</dbReference>
<dbReference type="CDD" id="cd00174">
    <property type="entry name" value="SH3"/>
    <property type="match status" value="1"/>
</dbReference>
<dbReference type="PANTHER" id="PTHR14167:SF81">
    <property type="entry name" value="ENDOPHILIN-A"/>
    <property type="match status" value="1"/>
</dbReference>
<feature type="compositionally biased region" description="Pro residues" evidence="6">
    <location>
        <begin position="277"/>
        <end position="321"/>
    </location>
</feature>
<dbReference type="SUPFAM" id="SSF46579">
    <property type="entry name" value="Prefoldin"/>
    <property type="match status" value="1"/>
</dbReference>
<gene>
    <name evidence="8" type="ORF">COEREDRAFT_102113</name>
</gene>
<dbReference type="PRINTS" id="PR00452">
    <property type="entry name" value="SH3DOMAIN"/>
</dbReference>
<evidence type="ECO:0000256" key="4">
    <source>
        <dbReference type="ARBA" id="ARBA00023136"/>
    </source>
</evidence>
<feature type="region of interest" description="Disordered" evidence="6">
    <location>
        <begin position="516"/>
        <end position="918"/>
    </location>
</feature>
<accession>A0A2G5BCJ0</accession>
<dbReference type="SMART" id="SM00326">
    <property type="entry name" value="SH3"/>
    <property type="match status" value="3"/>
</dbReference>
<dbReference type="AlphaFoldDB" id="A0A2G5BCJ0"/>
<reference evidence="8 9" key="1">
    <citation type="journal article" date="2015" name="Genome Biol. Evol.">
        <title>Phylogenomic analyses indicate that early fungi evolved digesting cell walls of algal ancestors of land plants.</title>
        <authorList>
            <person name="Chang Y."/>
            <person name="Wang S."/>
            <person name="Sekimoto S."/>
            <person name="Aerts A.L."/>
            <person name="Choi C."/>
            <person name="Clum A."/>
            <person name="LaButti K.M."/>
            <person name="Lindquist E.A."/>
            <person name="Yee Ngan C."/>
            <person name="Ohm R.A."/>
            <person name="Salamov A.A."/>
            <person name="Grigoriev I.V."/>
            <person name="Spatafora J.W."/>
            <person name="Berbee M.L."/>
        </authorList>
    </citation>
    <scope>NUCLEOTIDE SEQUENCE [LARGE SCALE GENOMIC DNA]</scope>
    <source>
        <strain evidence="8 9">NRRL 1564</strain>
    </source>
</reference>
<dbReference type="Gene3D" id="2.30.30.40">
    <property type="entry name" value="SH3 Domains"/>
    <property type="match status" value="3"/>
</dbReference>
<organism evidence="8 9">
    <name type="scientific">Coemansia reversa (strain ATCC 12441 / NRRL 1564)</name>
    <dbReference type="NCBI Taxonomy" id="763665"/>
    <lineage>
        <taxon>Eukaryota</taxon>
        <taxon>Fungi</taxon>
        <taxon>Fungi incertae sedis</taxon>
        <taxon>Zoopagomycota</taxon>
        <taxon>Kickxellomycotina</taxon>
        <taxon>Kickxellomycetes</taxon>
        <taxon>Kickxellales</taxon>
        <taxon>Kickxellaceae</taxon>
        <taxon>Coemansia</taxon>
    </lineage>
</organism>
<feature type="region of interest" description="Disordered" evidence="6">
    <location>
        <begin position="131"/>
        <end position="416"/>
    </location>
</feature>
<evidence type="ECO:0000256" key="1">
    <source>
        <dbReference type="ARBA" id="ARBA00004170"/>
    </source>
</evidence>
<evidence type="ECO:0000313" key="9">
    <source>
        <dbReference type="Proteomes" id="UP000242474"/>
    </source>
</evidence>
<feature type="domain" description="SH3" evidence="7">
    <location>
        <begin position="417"/>
        <end position="478"/>
    </location>
</feature>
<sequence length="1053" mass="111788">MADKHPTKESNLFKALYGYNATKPEELKLSPGDIVTVSNNSHPSWWEGYNETTKVSGWFPSNFVSKIENKPKPKLVRIIKQYVATEKDDLSLEVEDIVEVKKEVDGWCYGHFNGRKGMFPASYSEEYSIEEAPVSRPLPVPPTPTQLGRRGTASGGTGVTSPPQQPPPSLPSRNQPPLPARASTDISAAMAGGIVQPEMQGMVTSPLSEEDVESGKKEKSKSSKRISRLFGTKKHKHKDVPAETVEPVSTSRGAPADEPLQVVPTVYEQESSESPAPSKPLPQPNMASPPPPGARAMPPLPPTGLGKPPPVPAAAMPPAPAPAFVDAPTPAPAPAPQLTSPLPNPPALNVGGSPAAAQAPSLPAAKPQTTEGKIAEGTADAAKDNQLPAESAGDKDTGAADDLDTTDSKVEAAKPRVAAKLAKIVKDYEAQSSEELNLMLDDVVTIISRGNDNEPRWKGEYHGKKGYFPADVVETIEESAALDEEEGDASTAGTRPKSGFKLAAYGVQQGGLGSIFAGGGMPALRRPSQRNPSDTESLTESSAPAPAPAAAPAMPKLRSIPRSTTKEAVPKEEDQQQQQPNFLSQLNHIPRRPTTSISSEDSISVSPHPMAAPAIPRPKEPENPIHEADSEHEHEPPASAQNTAAEETTVNDISLESRDVPETSASPADETVPRESISARPVSASTIPVDNEPGTSLAQPEVLGEEIPTASELAEDEANAAAKASAYDPIKTPALPQVKRLVRRGPRQMPTAEGLKMSSGESQAQALHGALQKDKDLEPESEPEVTKPVPPPTAEKPKGLSRHGPYGGPQLPTGGFRASGRIGSAMASRLAALQARANGAEDGDEESSSPSQNAPRSADSMSPPHNAPRSVDPTSPPQPPFSKKPSFSPRAQTDAYTKPPSSAPGSAAAAVSSEWQKRVEDDQALLRKEVSEAKRNGEQVIQLSARLEASERENQAHKQTISSLERQIETLVSQLSSLRTDISGIQQSVAANSSAKGLSSDEVSTIIRSELKSALEPINRQSQELRGESKNLDKKIADLRHYVDELVVEEEEQ</sequence>